<sequence length="384" mass="43891">MDMNKIELFREPLNIKRVLLDNNAEMSDLQHALLCGLIKQYKPKKIVEVGVAAGGTTAVILNCIFMLELDSEVYSVDSSEKYYRDGNKNTGYLVEECKNYLGKEVKHCMHVGGYLPEYLDEIGDNIDFLILDTMHTLPGELLDFLACLPRLNDGAIVVLHDIILNHLTEFADVNAIATRVLLSSVVGKKIICRENDNQYNYIGLGAFEVTKETRKYIENVFSALLMTWNYIPDSEQIGLYRKHFLRYYSNDLVEEYDTAVEMNRNTLLKKRMVRKDGLYGIYELINKLADRKNIFIYGCGMYGTKLFDCLESFGVKIEGYVISDNQVKPEIDKRVEYISDIESSDCTFVLGMNVGKQKDICQSDKSDNWINVGENVLSILRNCL</sequence>
<dbReference type="GO" id="GO:0032259">
    <property type="term" value="P:methylation"/>
    <property type="evidence" value="ECO:0007669"/>
    <property type="project" value="UniProtKB-KW"/>
</dbReference>
<keyword evidence="1" id="KW-0489">Methyltransferase</keyword>
<dbReference type="Gene3D" id="3.40.50.150">
    <property type="entry name" value="Vaccinia Virus protein VP39"/>
    <property type="match status" value="1"/>
</dbReference>
<dbReference type="EMBL" id="RAYQ01000026">
    <property type="protein sequence ID" value="RKI88653.1"/>
    <property type="molecule type" value="Genomic_DNA"/>
</dbReference>
<comment type="caution">
    <text evidence="1">The sequence shown here is derived from an EMBL/GenBank/DDBJ whole genome shotgun (WGS) entry which is preliminary data.</text>
</comment>
<dbReference type="RefSeq" id="WP_120471874.1">
    <property type="nucleotide sequence ID" value="NZ_RAYQ01000026.1"/>
</dbReference>
<reference evidence="1 2" key="1">
    <citation type="submission" date="2018-09" db="EMBL/GenBank/DDBJ databases">
        <title>Murine metabolic-syndrome-specific gut microbial biobank.</title>
        <authorList>
            <person name="Liu C."/>
        </authorList>
    </citation>
    <scope>NUCLEOTIDE SEQUENCE [LARGE SCALE GENOMIC DNA]</scope>
    <source>
        <strain evidence="1 2">0.1xD8-82</strain>
    </source>
</reference>
<dbReference type="Pfam" id="PF13578">
    <property type="entry name" value="Methyltransf_24"/>
    <property type="match status" value="1"/>
</dbReference>
<gene>
    <name evidence="1" type="ORF">D7V94_18925</name>
</gene>
<evidence type="ECO:0000313" key="2">
    <source>
        <dbReference type="Proteomes" id="UP000280696"/>
    </source>
</evidence>
<name>A0A3A9AMC1_9FIRM</name>
<accession>A0A3A9AMC1</accession>
<organism evidence="1 2">
    <name type="scientific">Parablautia intestinalis</name>
    <dbReference type="NCBI Taxonomy" id="2320100"/>
    <lineage>
        <taxon>Bacteria</taxon>
        <taxon>Bacillati</taxon>
        <taxon>Bacillota</taxon>
        <taxon>Clostridia</taxon>
        <taxon>Lachnospirales</taxon>
        <taxon>Lachnospiraceae</taxon>
        <taxon>Parablautia</taxon>
    </lineage>
</organism>
<dbReference type="AlphaFoldDB" id="A0A3A9AMC1"/>
<dbReference type="OrthoDB" id="2067924at2"/>
<keyword evidence="1" id="KW-0808">Transferase</keyword>
<dbReference type="InterPro" id="IPR029063">
    <property type="entry name" value="SAM-dependent_MTases_sf"/>
</dbReference>
<dbReference type="SUPFAM" id="SSF53335">
    <property type="entry name" value="S-adenosyl-L-methionine-dependent methyltransferases"/>
    <property type="match status" value="1"/>
</dbReference>
<evidence type="ECO:0000313" key="1">
    <source>
        <dbReference type="EMBL" id="RKI88653.1"/>
    </source>
</evidence>
<dbReference type="GO" id="GO:0008168">
    <property type="term" value="F:methyltransferase activity"/>
    <property type="evidence" value="ECO:0007669"/>
    <property type="project" value="UniProtKB-KW"/>
</dbReference>
<proteinExistence type="predicted"/>
<keyword evidence="2" id="KW-1185">Reference proteome</keyword>
<dbReference type="Proteomes" id="UP000280696">
    <property type="component" value="Unassembled WGS sequence"/>
</dbReference>
<protein>
    <submittedName>
        <fullName evidence="1">Class I SAM-dependent methyltransferase</fullName>
    </submittedName>
</protein>